<dbReference type="Proteomes" id="UP001297422">
    <property type="component" value="Unassembled WGS sequence"/>
</dbReference>
<organism evidence="1 2">
    <name type="scientific">Mediterraneibacter gnavus</name>
    <name type="common">Ruminococcus gnavus</name>
    <dbReference type="NCBI Taxonomy" id="33038"/>
    <lineage>
        <taxon>Bacteria</taxon>
        <taxon>Bacillati</taxon>
        <taxon>Bacillota</taxon>
        <taxon>Clostridia</taxon>
        <taxon>Lachnospirales</taxon>
        <taxon>Lachnospiraceae</taxon>
        <taxon>Mediterraneibacter</taxon>
    </lineage>
</organism>
<comment type="caution">
    <text evidence="1">The sequence shown here is derived from an EMBL/GenBank/DDBJ whole genome shotgun (WGS) entry which is preliminary data.</text>
</comment>
<dbReference type="AlphaFoldDB" id="A0AAJ1AXT8"/>
<proteinExistence type="predicted"/>
<evidence type="ECO:0000313" key="2">
    <source>
        <dbReference type="Proteomes" id="UP001297422"/>
    </source>
</evidence>
<evidence type="ECO:0000313" key="1">
    <source>
        <dbReference type="EMBL" id="MCB5493708.1"/>
    </source>
</evidence>
<gene>
    <name evidence="1" type="ORF">LIQ10_08135</name>
</gene>
<protein>
    <submittedName>
        <fullName evidence="1">Uncharacterized protein</fullName>
    </submittedName>
</protein>
<name>A0AAJ1AXT8_MEDGN</name>
<accession>A0AAJ1AXT8</accession>
<reference evidence="1" key="1">
    <citation type="submission" date="2021-10" db="EMBL/GenBank/DDBJ databases">
        <title>Collection of gut derived symbiotic bacterial strains cultured from healthy donors.</title>
        <authorList>
            <person name="Lin H."/>
            <person name="Littmann E."/>
            <person name="Claire K."/>
            <person name="Pamer E."/>
        </authorList>
    </citation>
    <scope>NUCLEOTIDE SEQUENCE</scope>
    <source>
        <strain evidence="1">MSK.23.4</strain>
    </source>
</reference>
<sequence>MNNITTYLEHFPSSLHNTPFHLPENFSMYCENHNKNCTHAEIDCLNAKGILGTVDFTIMKLLKEYFFLNTYNIKYALDHILDENYKKPSYNKNLKKLTKSGILLRHSLCDCNKTTTQEHQTPGSPLRFYSLSPGAQSYMTTPTDISANLLEHWEDYKIMELLSINQLLLRIEKRNIIQKQHYVRKIIGHHKFMIDCHLKYHVDTRNIPSPISIFLFSCRTHEESKKDFILRIYLFLRWMDQHKIEYPSHMILILCESITELPLIHSSIMTLRTQYKYPIYYTFDTELLNIPVFSSLYQCVLSSNTESFNIEHIRLII</sequence>
<dbReference type="RefSeq" id="WP_173879303.1">
    <property type="nucleotide sequence ID" value="NZ_JAAIMT010000019.1"/>
</dbReference>
<dbReference type="EMBL" id="JAJBNC010000011">
    <property type="protein sequence ID" value="MCB5493708.1"/>
    <property type="molecule type" value="Genomic_DNA"/>
</dbReference>